<gene>
    <name evidence="2" type="primary">LOC142169663</name>
</gene>
<keyword evidence="1" id="KW-1185">Reference proteome</keyword>
<dbReference type="RefSeq" id="XP_075087661.1">
    <property type="nucleotide sequence ID" value="XM_075231560.1"/>
</dbReference>
<evidence type="ECO:0000313" key="2">
    <source>
        <dbReference type="RefSeq" id="XP_075087661.1"/>
    </source>
</evidence>
<sequence>MQEVGQVANRLELPPEMSLAHPVFHVSMLKMVVGYPSLIIPVETIEVNEEFTYDEILVAILDRQVRKLRNKEIASVKMLWRNKQVEEATWEAEGGKKRKYPHLFV</sequence>
<evidence type="ECO:0000313" key="1">
    <source>
        <dbReference type="Proteomes" id="UP000790787"/>
    </source>
</evidence>
<accession>A0AC58SRR2</accession>
<reference evidence="2" key="2">
    <citation type="submission" date="2025-08" db="UniProtKB">
        <authorList>
            <consortium name="RefSeq"/>
        </authorList>
    </citation>
    <scope>IDENTIFICATION</scope>
    <source>
        <tissue evidence="2">Leaf</tissue>
    </source>
</reference>
<reference evidence="1" key="1">
    <citation type="journal article" date="2014" name="Nat. Commun.">
        <title>The tobacco genome sequence and its comparison with those of tomato and potato.</title>
        <authorList>
            <person name="Sierro N."/>
            <person name="Battey J.N."/>
            <person name="Ouadi S."/>
            <person name="Bakaher N."/>
            <person name="Bovet L."/>
            <person name="Willig A."/>
            <person name="Goepfert S."/>
            <person name="Peitsch M.C."/>
            <person name="Ivanov N.V."/>
        </authorList>
    </citation>
    <scope>NUCLEOTIDE SEQUENCE [LARGE SCALE GENOMIC DNA]</scope>
</reference>
<organism evidence="1 2">
    <name type="scientific">Nicotiana tabacum</name>
    <name type="common">Common tobacco</name>
    <dbReference type="NCBI Taxonomy" id="4097"/>
    <lineage>
        <taxon>Eukaryota</taxon>
        <taxon>Viridiplantae</taxon>
        <taxon>Streptophyta</taxon>
        <taxon>Embryophyta</taxon>
        <taxon>Tracheophyta</taxon>
        <taxon>Spermatophyta</taxon>
        <taxon>Magnoliopsida</taxon>
        <taxon>eudicotyledons</taxon>
        <taxon>Gunneridae</taxon>
        <taxon>Pentapetalae</taxon>
        <taxon>asterids</taxon>
        <taxon>lamiids</taxon>
        <taxon>Solanales</taxon>
        <taxon>Solanaceae</taxon>
        <taxon>Nicotianoideae</taxon>
        <taxon>Nicotianeae</taxon>
        <taxon>Nicotiana</taxon>
    </lineage>
</organism>
<name>A0AC58SRR2_TOBAC</name>
<proteinExistence type="predicted"/>
<protein>
    <submittedName>
        <fullName evidence="2">Uncharacterized protein LOC142169663</fullName>
    </submittedName>
</protein>
<dbReference type="Proteomes" id="UP000790787">
    <property type="component" value="Chromosome 15"/>
</dbReference>